<evidence type="ECO:0000313" key="14">
    <source>
        <dbReference type="EMBL" id="GGA60558.1"/>
    </source>
</evidence>
<dbReference type="SUPFAM" id="SSF55874">
    <property type="entry name" value="ATPase domain of HSP90 chaperone/DNA topoisomerase II/histidine kinase"/>
    <property type="match status" value="1"/>
</dbReference>
<dbReference type="PRINTS" id="PR00344">
    <property type="entry name" value="BCTRLSENSOR"/>
</dbReference>
<evidence type="ECO:0000256" key="4">
    <source>
        <dbReference type="ARBA" id="ARBA00022553"/>
    </source>
</evidence>
<evidence type="ECO:0000256" key="9">
    <source>
        <dbReference type="ARBA" id="ARBA00023012"/>
    </source>
</evidence>
<evidence type="ECO:0000256" key="5">
    <source>
        <dbReference type="ARBA" id="ARBA00022679"/>
    </source>
</evidence>
<comment type="catalytic activity">
    <reaction evidence="1">
        <text>ATP + protein L-histidine = ADP + protein N-phospho-L-histidine.</text>
        <dbReference type="EC" id="2.7.13.3"/>
    </reaction>
</comment>
<keyword evidence="6 11" id="KW-0812">Transmembrane</keyword>
<feature type="domain" description="HAMP" evidence="13">
    <location>
        <begin position="178"/>
        <end position="232"/>
    </location>
</feature>
<evidence type="ECO:0000256" key="10">
    <source>
        <dbReference type="ARBA" id="ARBA00023136"/>
    </source>
</evidence>
<dbReference type="EC" id="2.7.13.3" evidence="3"/>
<dbReference type="InterPro" id="IPR004358">
    <property type="entry name" value="Sig_transdc_His_kin-like_C"/>
</dbReference>
<evidence type="ECO:0000256" key="6">
    <source>
        <dbReference type="ARBA" id="ARBA00022692"/>
    </source>
</evidence>
<dbReference type="InterPro" id="IPR003660">
    <property type="entry name" value="HAMP_dom"/>
</dbReference>
<accession>A0ABQ1H7T2</accession>
<dbReference type="Gene3D" id="6.10.340.10">
    <property type="match status" value="1"/>
</dbReference>
<proteinExistence type="predicted"/>
<evidence type="ECO:0000256" key="3">
    <source>
        <dbReference type="ARBA" id="ARBA00012438"/>
    </source>
</evidence>
<keyword evidence="5" id="KW-0808">Transferase</keyword>
<evidence type="ECO:0000259" key="13">
    <source>
        <dbReference type="PROSITE" id="PS50885"/>
    </source>
</evidence>
<feature type="transmembrane region" description="Helical" evidence="11">
    <location>
        <begin position="12"/>
        <end position="34"/>
    </location>
</feature>
<dbReference type="SMART" id="SM00387">
    <property type="entry name" value="HATPase_c"/>
    <property type="match status" value="1"/>
</dbReference>
<dbReference type="PROSITE" id="PS50885">
    <property type="entry name" value="HAMP"/>
    <property type="match status" value="1"/>
</dbReference>
<dbReference type="InterPro" id="IPR036890">
    <property type="entry name" value="HATPase_C_sf"/>
</dbReference>
<dbReference type="Pfam" id="PF02518">
    <property type="entry name" value="HATPase_c"/>
    <property type="match status" value="1"/>
</dbReference>
<keyword evidence="7 14" id="KW-0418">Kinase</keyword>
<feature type="domain" description="Histidine kinase" evidence="12">
    <location>
        <begin position="240"/>
        <end position="452"/>
    </location>
</feature>
<evidence type="ECO:0000256" key="8">
    <source>
        <dbReference type="ARBA" id="ARBA00022989"/>
    </source>
</evidence>
<evidence type="ECO:0000256" key="11">
    <source>
        <dbReference type="SAM" id="Phobius"/>
    </source>
</evidence>
<dbReference type="EMBL" id="BMDW01000029">
    <property type="protein sequence ID" value="GGA60558.1"/>
    <property type="molecule type" value="Genomic_DNA"/>
</dbReference>
<sequence>MKLRLTFTTRIALLAIALALTSNVVLVAFVWKLVHDDAIEALRRDTIAESDALVAVYRTGGLAALGKTIADRRSPADPSRILAVIAPDGRRVAGGAPDFAHVAALQPTLFRIGRMSDWQPWSEREAGYAVRRIDAYRLVSGRLLDDWEQEQRGIERALLTAMALSLALGVAGGLVVTRYVGRRLNSVADVIEGVAGGDLSRRVTNAASGGDAFDRLATRLNAMLDKTERLMTELRIVTDGLAHDLRSPLARLRAKAEAAVLQAEPAQREAAMGGLLIETDLVMRMLSTMIEITRAESVPRDRLAAVDPAALMDEIGELYAPVVEDAGMRFDAVIARSVPRLVLHRELLTQALANLIDNALRHAGQGGAITLRLALADGAARFQVEDRGPGIAEADRAQALRRFGRLDAARSLPGAGLGMALVEAVARLHGGRLELSDNAPGLVATVVVPVAL</sequence>
<evidence type="ECO:0000256" key="2">
    <source>
        <dbReference type="ARBA" id="ARBA00004370"/>
    </source>
</evidence>
<protein>
    <recommendedName>
        <fullName evidence="3">histidine kinase</fullName>
        <ecNumber evidence="3">2.7.13.3</ecNumber>
    </recommendedName>
</protein>
<evidence type="ECO:0000256" key="7">
    <source>
        <dbReference type="ARBA" id="ARBA00022777"/>
    </source>
</evidence>
<organism evidence="14 15">
    <name type="scientific">Sphingomonas psychrolutea</name>
    <dbReference type="NCBI Taxonomy" id="1259676"/>
    <lineage>
        <taxon>Bacteria</taxon>
        <taxon>Pseudomonadati</taxon>
        <taxon>Pseudomonadota</taxon>
        <taxon>Alphaproteobacteria</taxon>
        <taxon>Sphingomonadales</taxon>
        <taxon>Sphingomonadaceae</taxon>
        <taxon>Sphingomonas</taxon>
    </lineage>
</organism>
<dbReference type="SUPFAM" id="SSF47384">
    <property type="entry name" value="Homodimeric domain of signal transducing histidine kinase"/>
    <property type="match status" value="1"/>
</dbReference>
<comment type="subcellular location">
    <subcellularLocation>
        <location evidence="2">Membrane</location>
    </subcellularLocation>
</comment>
<reference evidence="15" key="1">
    <citation type="journal article" date="2019" name="Int. J. Syst. Evol. Microbiol.">
        <title>The Global Catalogue of Microorganisms (GCM) 10K type strain sequencing project: providing services to taxonomists for standard genome sequencing and annotation.</title>
        <authorList>
            <consortium name="The Broad Institute Genomics Platform"/>
            <consortium name="The Broad Institute Genome Sequencing Center for Infectious Disease"/>
            <person name="Wu L."/>
            <person name="Ma J."/>
        </authorList>
    </citation>
    <scope>NUCLEOTIDE SEQUENCE [LARGE SCALE GENOMIC DNA]</scope>
    <source>
        <strain evidence="15">CGMCC 1.10106</strain>
    </source>
</reference>
<dbReference type="CDD" id="cd00075">
    <property type="entry name" value="HATPase"/>
    <property type="match status" value="1"/>
</dbReference>
<dbReference type="Proteomes" id="UP000618591">
    <property type="component" value="Unassembled WGS sequence"/>
</dbReference>
<dbReference type="Gene3D" id="3.30.565.10">
    <property type="entry name" value="Histidine kinase-like ATPase, C-terminal domain"/>
    <property type="match status" value="1"/>
</dbReference>
<name>A0ABQ1H7T2_9SPHN</name>
<dbReference type="InterPro" id="IPR003594">
    <property type="entry name" value="HATPase_dom"/>
</dbReference>
<dbReference type="RefSeq" id="WP_188449578.1">
    <property type="nucleotide sequence ID" value="NZ_BMDW01000029.1"/>
</dbReference>
<keyword evidence="9" id="KW-0902">Two-component regulatory system</keyword>
<dbReference type="PROSITE" id="PS50109">
    <property type="entry name" value="HIS_KIN"/>
    <property type="match status" value="1"/>
</dbReference>
<dbReference type="InterPro" id="IPR050428">
    <property type="entry name" value="TCS_sensor_his_kinase"/>
</dbReference>
<keyword evidence="4" id="KW-0597">Phosphoprotein</keyword>
<dbReference type="InterPro" id="IPR005467">
    <property type="entry name" value="His_kinase_dom"/>
</dbReference>
<dbReference type="InterPro" id="IPR036097">
    <property type="entry name" value="HisK_dim/P_sf"/>
</dbReference>
<keyword evidence="8 11" id="KW-1133">Transmembrane helix</keyword>
<dbReference type="SMART" id="SM00304">
    <property type="entry name" value="HAMP"/>
    <property type="match status" value="1"/>
</dbReference>
<gene>
    <name evidence="14" type="ORF">GCM10011395_33650</name>
</gene>
<evidence type="ECO:0000256" key="1">
    <source>
        <dbReference type="ARBA" id="ARBA00000085"/>
    </source>
</evidence>
<keyword evidence="15" id="KW-1185">Reference proteome</keyword>
<comment type="caution">
    <text evidence="14">The sequence shown here is derived from an EMBL/GenBank/DDBJ whole genome shotgun (WGS) entry which is preliminary data.</text>
</comment>
<evidence type="ECO:0000313" key="15">
    <source>
        <dbReference type="Proteomes" id="UP000618591"/>
    </source>
</evidence>
<dbReference type="GO" id="GO:0016301">
    <property type="term" value="F:kinase activity"/>
    <property type="evidence" value="ECO:0007669"/>
    <property type="project" value="UniProtKB-KW"/>
</dbReference>
<evidence type="ECO:0000259" key="12">
    <source>
        <dbReference type="PROSITE" id="PS50109"/>
    </source>
</evidence>
<dbReference type="PANTHER" id="PTHR45436">
    <property type="entry name" value="SENSOR HISTIDINE KINASE YKOH"/>
    <property type="match status" value="1"/>
</dbReference>
<keyword evidence="10 11" id="KW-0472">Membrane</keyword>
<dbReference type="PANTHER" id="PTHR45436:SF8">
    <property type="entry name" value="HISTIDINE KINASE"/>
    <property type="match status" value="1"/>
</dbReference>